<proteinExistence type="inferred from homology"/>
<organism evidence="9 11">
    <name type="scientific">Candidatus Methanodesulfokora washburnensis</name>
    <dbReference type="NCBI Taxonomy" id="2478471"/>
    <lineage>
        <taxon>Archaea</taxon>
        <taxon>Thermoproteota</taxon>
        <taxon>Candidatus Korarchaeia</taxon>
        <taxon>Candidatus Korarchaeia incertae sedis</taxon>
        <taxon>Candidatus Methanodesulfokora</taxon>
    </lineage>
</organism>
<comment type="similarity">
    <text evidence="1">Belongs to the isochorismatase family.</text>
</comment>
<keyword evidence="2" id="KW-0662">Pyridine nucleotide biosynthesis</keyword>
<accession>A0A429GIA6</accession>
<evidence type="ECO:0000313" key="9">
    <source>
        <dbReference type="EMBL" id="RSN73610.1"/>
    </source>
</evidence>
<dbReference type="Pfam" id="PF00857">
    <property type="entry name" value="Isochorismatase"/>
    <property type="match status" value="1"/>
</dbReference>
<dbReference type="InterPro" id="IPR000868">
    <property type="entry name" value="Isochorismatase-like_dom"/>
</dbReference>
<dbReference type="PANTHER" id="PTHR11080">
    <property type="entry name" value="PYRAZINAMIDASE/NICOTINAMIDASE"/>
    <property type="match status" value="1"/>
</dbReference>
<dbReference type="Gene3D" id="3.40.50.850">
    <property type="entry name" value="Isochorismatase-like"/>
    <property type="match status" value="1"/>
</dbReference>
<evidence type="ECO:0000256" key="3">
    <source>
        <dbReference type="ARBA" id="ARBA00022723"/>
    </source>
</evidence>
<evidence type="ECO:0000256" key="4">
    <source>
        <dbReference type="ARBA" id="ARBA00022801"/>
    </source>
</evidence>
<evidence type="ECO:0000259" key="8">
    <source>
        <dbReference type="Pfam" id="PF00857"/>
    </source>
</evidence>
<dbReference type="OrthoDB" id="9194at2157"/>
<evidence type="ECO:0000313" key="11">
    <source>
        <dbReference type="Proteomes" id="UP000277582"/>
    </source>
</evidence>
<evidence type="ECO:0000313" key="12">
    <source>
        <dbReference type="Proteomes" id="UP000316217"/>
    </source>
</evidence>
<comment type="pathway">
    <text evidence="5">Cofactor biosynthesis; nicotinate biosynthesis; nicotinate from nicotinamide: step 1/1.</text>
</comment>
<reference evidence="10 12" key="2">
    <citation type="journal article" date="2019" name="Nat. Microbiol.">
        <title>Wide diversity of methane and short-chain alkane metabolisms in uncultured archaea.</title>
        <authorList>
            <person name="Borrel G."/>
            <person name="Adam P.S."/>
            <person name="McKay L.J."/>
            <person name="Chen L.X."/>
            <person name="Sierra-Garcia I.N."/>
            <person name="Sieber C.M."/>
            <person name="Letourneur Q."/>
            <person name="Ghozlane A."/>
            <person name="Andersen G.L."/>
            <person name="Li W.J."/>
            <person name="Hallam S.J."/>
            <person name="Muyzer G."/>
            <person name="de Oliveira V.M."/>
            <person name="Inskeep W.P."/>
            <person name="Banfield J.F."/>
            <person name="Gribaldo S."/>
        </authorList>
    </citation>
    <scope>NUCLEOTIDE SEQUENCE [LARGE SCALE GENOMIC DNA]</scope>
    <source>
        <strain evidence="10">NM4</strain>
    </source>
</reference>
<evidence type="ECO:0000256" key="6">
    <source>
        <dbReference type="ARBA" id="ARBA00039017"/>
    </source>
</evidence>
<evidence type="ECO:0000313" key="10">
    <source>
        <dbReference type="EMBL" id="RZN58184.1"/>
    </source>
</evidence>
<evidence type="ECO:0000256" key="5">
    <source>
        <dbReference type="ARBA" id="ARBA00037900"/>
    </source>
</evidence>
<dbReference type="InterPro" id="IPR052347">
    <property type="entry name" value="Isochorismatase_Nicotinamidase"/>
</dbReference>
<name>A0A429GIA6_9CREN</name>
<keyword evidence="4" id="KW-0378">Hydrolase</keyword>
<dbReference type="PANTHER" id="PTHR11080:SF2">
    <property type="entry name" value="LD05707P"/>
    <property type="match status" value="1"/>
</dbReference>
<dbReference type="EC" id="3.5.1.19" evidence="6"/>
<dbReference type="Proteomes" id="UP000277582">
    <property type="component" value="Unassembled WGS sequence"/>
</dbReference>
<dbReference type="Proteomes" id="UP000316217">
    <property type="component" value="Unassembled WGS sequence"/>
</dbReference>
<evidence type="ECO:0000256" key="7">
    <source>
        <dbReference type="ARBA" id="ARBA00043224"/>
    </source>
</evidence>
<dbReference type="EMBL" id="RXII01000121">
    <property type="protein sequence ID" value="RZN58184.1"/>
    <property type="molecule type" value="Genomic_DNA"/>
</dbReference>
<dbReference type="InterPro" id="IPR036380">
    <property type="entry name" value="Isochorismatase-like_sf"/>
</dbReference>
<sequence length="192" mass="21338">MRLAVTRSSCLIVVDVQRDFMPGGALPVPQGDIIIDPLNRLIELFSSKGLSIVFTRDWHPRDHISFSDRGGPWPPHCVMNTSGAEFHPNLRAPHNVVIISKGTERDKEAYSGFQGTNLHDILLEKGIKRLFIGGVATEYCVKSTVLDALEIGFETIVVEEAIKGIRREDEIRAKEEMIDSGAILASINEIKF</sequence>
<gene>
    <name evidence="9" type="ORF">D6D85_10105</name>
    <name evidence="10" type="ORF">EF810_07800</name>
</gene>
<dbReference type="SUPFAM" id="SSF52499">
    <property type="entry name" value="Isochorismatase-like hydrolases"/>
    <property type="match status" value="1"/>
</dbReference>
<dbReference type="GO" id="GO:0008936">
    <property type="term" value="F:nicotinamidase activity"/>
    <property type="evidence" value="ECO:0007669"/>
    <property type="project" value="UniProtKB-EC"/>
</dbReference>
<evidence type="ECO:0000256" key="1">
    <source>
        <dbReference type="ARBA" id="ARBA00006336"/>
    </source>
</evidence>
<comment type="caution">
    <text evidence="9">The sequence shown here is derived from an EMBL/GenBank/DDBJ whole genome shotgun (WGS) entry which is preliminary data.</text>
</comment>
<dbReference type="GO" id="GO:0019363">
    <property type="term" value="P:pyridine nucleotide biosynthetic process"/>
    <property type="evidence" value="ECO:0007669"/>
    <property type="project" value="UniProtKB-KW"/>
</dbReference>
<dbReference type="AlphaFoldDB" id="A0A429GIA6"/>
<reference evidence="9 11" key="1">
    <citation type="submission" date="2018-10" db="EMBL/GenBank/DDBJ databases">
        <title>Co-occurring genomic capacity for anaerobic methane metabolism and dissimilatory sulfite reduction discovered in the Korarchaeota.</title>
        <authorList>
            <person name="Mckay L.J."/>
            <person name="Dlakic M."/>
            <person name="Fields M.W."/>
            <person name="Delmont T.O."/>
            <person name="Eren A.M."/>
            <person name="Jay Z.J."/>
            <person name="Klingelsmith K.B."/>
            <person name="Rusch D.B."/>
            <person name="Inskeep W.P."/>
        </authorList>
    </citation>
    <scope>NUCLEOTIDE SEQUENCE [LARGE SCALE GENOMIC DNA]</scope>
    <source>
        <strain evidence="9 11">MDKW</strain>
    </source>
</reference>
<dbReference type="CDD" id="cd01011">
    <property type="entry name" value="nicotinamidase"/>
    <property type="match status" value="1"/>
</dbReference>
<protein>
    <recommendedName>
        <fullName evidence="6">nicotinamidase</fullName>
        <ecNumber evidence="6">3.5.1.19</ecNumber>
    </recommendedName>
    <alternativeName>
        <fullName evidence="7">Nicotinamide deamidase</fullName>
    </alternativeName>
</protein>
<dbReference type="EMBL" id="RCOS01000113">
    <property type="protein sequence ID" value="RSN73610.1"/>
    <property type="molecule type" value="Genomic_DNA"/>
</dbReference>
<evidence type="ECO:0000256" key="2">
    <source>
        <dbReference type="ARBA" id="ARBA00022642"/>
    </source>
</evidence>
<feature type="domain" description="Isochorismatase-like" evidence="8">
    <location>
        <begin position="9"/>
        <end position="188"/>
    </location>
</feature>
<keyword evidence="11" id="KW-1185">Reference proteome</keyword>
<dbReference type="GO" id="GO:0046872">
    <property type="term" value="F:metal ion binding"/>
    <property type="evidence" value="ECO:0007669"/>
    <property type="project" value="UniProtKB-KW"/>
</dbReference>
<keyword evidence="3" id="KW-0479">Metal-binding</keyword>
<dbReference type="RefSeq" id="WP_125671850.1">
    <property type="nucleotide sequence ID" value="NZ_RCOS01000113.1"/>
</dbReference>